<protein>
    <submittedName>
        <fullName evidence="1">Uncharacterized protein</fullName>
    </submittedName>
</protein>
<name>A0ACC0D9L2_9PEZI</name>
<evidence type="ECO:0000313" key="2">
    <source>
        <dbReference type="Proteomes" id="UP001497680"/>
    </source>
</evidence>
<proteinExistence type="predicted"/>
<dbReference type="Proteomes" id="UP001497680">
    <property type="component" value="Unassembled WGS sequence"/>
</dbReference>
<sequence length="121" mass="13643">MSQGIHQALMLSVSMVVCCCDGLDPSGRISLRNEERPASRLGIASARYCGIDSPNTHANMKRYNEGELWNPFQQRLTSWDILIFGSMPLRVVGPLETLISISYIVHKLKMEYVVLRFGSRI</sequence>
<organism evidence="1 2">
    <name type="scientific">Hypoxylon rubiginosum</name>
    <dbReference type="NCBI Taxonomy" id="110542"/>
    <lineage>
        <taxon>Eukaryota</taxon>
        <taxon>Fungi</taxon>
        <taxon>Dikarya</taxon>
        <taxon>Ascomycota</taxon>
        <taxon>Pezizomycotina</taxon>
        <taxon>Sordariomycetes</taxon>
        <taxon>Xylariomycetidae</taxon>
        <taxon>Xylariales</taxon>
        <taxon>Hypoxylaceae</taxon>
        <taxon>Hypoxylon</taxon>
    </lineage>
</organism>
<comment type="caution">
    <text evidence="1">The sequence shown here is derived from an EMBL/GenBank/DDBJ whole genome shotgun (WGS) entry which is preliminary data.</text>
</comment>
<gene>
    <name evidence="1" type="ORF">F4821DRAFT_231022</name>
</gene>
<evidence type="ECO:0000313" key="1">
    <source>
        <dbReference type="EMBL" id="KAI6089428.1"/>
    </source>
</evidence>
<accession>A0ACC0D9L2</accession>
<reference evidence="1 2" key="1">
    <citation type="journal article" date="2022" name="New Phytol.">
        <title>Ecological generalism drives hyperdiversity of secondary metabolite gene clusters in xylarialean endophytes.</title>
        <authorList>
            <person name="Franco M.E.E."/>
            <person name="Wisecaver J.H."/>
            <person name="Arnold A.E."/>
            <person name="Ju Y.M."/>
            <person name="Slot J.C."/>
            <person name="Ahrendt S."/>
            <person name="Moore L.P."/>
            <person name="Eastman K.E."/>
            <person name="Scott K."/>
            <person name="Konkel Z."/>
            <person name="Mondo S.J."/>
            <person name="Kuo A."/>
            <person name="Hayes R.D."/>
            <person name="Haridas S."/>
            <person name="Andreopoulos B."/>
            <person name="Riley R."/>
            <person name="LaButti K."/>
            <person name="Pangilinan J."/>
            <person name="Lipzen A."/>
            <person name="Amirebrahimi M."/>
            <person name="Yan J."/>
            <person name="Adam C."/>
            <person name="Keymanesh K."/>
            <person name="Ng V."/>
            <person name="Louie K."/>
            <person name="Northen T."/>
            <person name="Drula E."/>
            <person name="Henrissat B."/>
            <person name="Hsieh H.M."/>
            <person name="Youens-Clark K."/>
            <person name="Lutzoni F."/>
            <person name="Miadlikowska J."/>
            <person name="Eastwood D.C."/>
            <person name="Hamelin R.C."/>
            <person name="Grigoriev I.V."/>
            <person name="U'Ren J.M."/>
        </authorList>
    </citation>
    <scope>NUCLEOTIDE SEQUENCE [LARGE SCALE GENOMIC DNA]</scope>
    <source>
        <strain evidence="1 2">ER1909</strain>
    </source>
</reference>
<keyword evidence="2" id="KW-1185">Reference proteome</keyword>
<dbReference type="EMBL" id="MU394295">
    <property type="protein sequence ID" value="KAI6089428.1"/>
    <property type="molecule type" value="Genomic_DNA"/>
</dbReference>